<keyword evidence="1" id="KW-0862">Zinc</keyword>
<dbReference type="AlphaFoldDB" id="A0AAD2CY54"/>
<keyword evidence="1" id="KW-0863">Zinc-finger</keyword>
<feature type="domain" description="CCHC-type" evidence="3">
    <location>
        <begin position="254"/>
        <end position="269"/>
    </location>
</feature>
<evidence type="ECO:0000256" key="1">
    <source>
        <dbReference type="PROSITE-ProRule" id="PRU00047"/>
    </source>
</evidence>
<evidence type="ECO:0000259" key="3">
    <source>
        <dbReference type="PROSITE" id="PS50158"/>
    </source>
</evidence>
<keyword evidence="5" id="KW-1185">Reference proteome</keyword>
<evidence type="ECO:0000313" key="5">
    <source>
        <dbReference type="Proteomes" id="UP001295423"/>
    </source>
</evidence>
<feature type="signal peptide" evidence="2">
    <location>
        <begin position="1"/>
        <end position="17"/>
    </location>
</feature>
<dbReference type="Proteomes" id="UP001295423">
    <property type="component" value="Unassembled WGS sequence"/>
</dbReference>
<dbReference type="PROSITE" id="PS50158">
    <property type="entry name" value="ZF_CCHC"/>
    <property type="match status" value="1"/>
</dbReference>
<organism evidence="4 5">
    <name type="scientific">Cylindrotheca closterium</name>
    <dbReference type="NCBI Taxonomy" id="2856"/>
    <lineage>
        <taxon>Eukaryota</taxon>
        <taxon>Sar</taxon>
        <taxon>Stramenopiles</taxon>
        <taxon>Ochrophyta</taxon>
        <taxon>Bacillariophyta</taxon>
        <taxon>Bacillariophyceae</taxon>
        <taxon>Bacillariophycidae</taxon>
        <taxon>Bacillariales</taxon>
        <taxon>Bacillariaceae</taxon>
        <taxon>Cylindrotheca</taxon>
    </lineage>
</organism>
<reference evidence="4" key="1">
    <citation type="submission" date="2023-08" db="EMBL/GenBank/DDBJ databases">
        <authorList>
            <person name="Audoor S."/>
            <person name="Bilcke G."/>
        </authorList>
    </citation>
    <scope>NUCLEOTIDE SEQUENCE</scope>
</reference>
<keyword evidence="2" id="KW-0732">Signal</keyword>
<dbReference type="SMART" id="SM00343">
    <property type="entry name" value="ZnF_C2HC"/>
    <property type="match status" value="2"/>
</dbReference>
<dbReference type="GO" id="GO:0008270">
    <property type="term" value="F:zinc ion binding"/>
    <property type="evidence" value="ECO:0007669"/>
    <property type="project" value="UniProtKB-KW"/>
</dbReference>
<dbReference type="InterPro" id="IPR036875">
    <property type="entry name" value="Znf_CCHC_sf"/>
</dbReference>
<dbReference type="SUPFAM" id="SSF57756">
    <property type="entry name" value="Retrovirus zinc finger-like domains"/>
    <property type="match status" value="1"/>
</dbReference>
<dbReference type="Gene3D" id="4.10.60.10">
    <property type="entry name" value="Zinc finger, CCHC-type"/>
    <property type="match status" value="1"/>
</dbReference>
<name>A0AAD2CY54_9STRA</name>
<dbReference type="EMBL" id="CAKOGP040001446">
    <property type="protein sequence ID" value="CAJ1945517.1"/>
    <property type="molecule type" value="Genomic_DNA"/>
</dbReference>
<keyword evidence="1" id="KW-0479">Metal-binding</keyword>
<feature type="chain" id="PRO_5042044151" description="CCHC-type domain-containing protein" evidence="2">
    <location>
        <begin position="18"/>
        <end position="401"/>
    </location>
</feature>
<protein>
    <recommendedName>
        <fullName evidence="3">CCHC-type domain-containing protein</fullName>
    </recommendedName>
</protein>
<sequence>MFIVVIMMLLLLGIAEAMMSSESKRMYIPTFNGEESEFQMWWMRFKAYATIAGFAIAIQRTRDPDLPPKEDEVLADDADGKKMKKSRDANSLAMVTLTMAFTSASMMGMIADAVTPDWPNGLAYKVIDNLFKRYRPSDVMSKVEMRREMDRVSMKKDDDPNTLFEQISQIENKYVNQKLSLEDLLAIVLDAAPIKYGATITAEMRNKGNALTLEDIQEAMHAQWRIIYPAAKTKKTSTAKEVELSSVDNAEVICYRCIKKGHMVFQCTEDRERGRNNITCNIMCGKVGHIAVNCWQDERNAHKATAWFKKKIQDEKKDGGNGEDTGHTNIELLLCSIETDKLIYITDALIVLKLSQVSRLPLTAVMAIYHTEVSPVLLNQCEASNPREVALIGYYIAPLHM</sequence>
<gene>
    <name evidence="4" type="ORF">CYCCA115_LOCUS9661</name>
</gene>
<proteinExistence type="predicted"/>
<accession>A0AAD2CY54</accession>
<evidence type="ECO:0000256" key="2">
    <source>
        <dbReference type="SAM" id="SignalP"/>
    </source>
</evidence>
<evidence type="ECO:0000313" key="4">
    <source>
        <dbReference type="EMBL" id="CAJ1945517.1"/>
    </source>
</evidence>
<dbReference type="InterPro" id="IPR001878">
    <property type="entry name" value="Znf_CCHC"/>
</dbReference>
<comment type="caution">
    <text evidence="4">The sequence shown here is derived from an EMBL/GenBank/DDBJ whole genome shotgun (WGS) entry which is preliminary data.</text>
</comment>
<dbReference type="GO" id="GO:0003676">
    <property type="term" value="F:nucleic acid binding"/>
    <property type="evidence" value="ECO:0007669"/>
    <property type="project" value="InterPro"/>
</dbReference>